<organism evidence="2 3">
    <name type="scientific">Carsonella ruddii</name>
    <dbReference type="NCBI Taxonomy" id="114186"/>
    <lineage>
        <taxon>Bacteria</taxon>
        <taxon>Pseudomonadati</taxon>
        <taxon>Pseudomonadota</taxon>
        <taxon>Gammaproteobacteria</taxon>
        <taxon>Oceanospirillales</taxon>
        <taxon>Halomonadaceae</taxon>
        <taxon>Zymobacter group</taxon>
        <taxon>Candidatus Carsonella</taxon>
    </lineage>
</organism>
<dbReference type="AlphaFoldDB" id="A0A1U9RSB2"/>
<dbReference type="SUPFAM" id="SSF52833">
    <property type="entry name" value="Thioredoxin-like"/>
    <property type="match status" value="1"/>
</dbReference>
<evidence type="ECO:0000259" key="1">
    <source>
        <dbReference type="Pfam" id="PF00085"/>
    </source>
</evidence>
<dbReference type="InterPro" id="IPR036249">
    <property type="entry name" value="Thioredoxin-like_sf"/>
</dbReference>
<gene>
    <name evidence="2" type="ORF">BW244_0043</name>
</gene>
<feature type="domain" description="Thioredoxin" evidence="1">
    <location>
        <begin position="6"/>
        <end position="83"/>
    </location>
</feature>
<accession>A0A1U9RSB2</accession>
<reference evidence="2 3" key="1">
    <citation type="submission" date="2017-02" db="EMBL/GenBank/DDBJ databases">
        <title>Complete Genome of Candidatus Carsonella ruddii strain BC, a Nutritional Endosymbiont of Bactericera cockerelli.</title>
        <authorList>
            <person name="Riley A.B."/>
            <person name="Kim D.H."/>
            <person name="Hansen A.K."/>
        </authorList>
    </citation>
    <scope>NUCLEOTIDE SEQUENCE [LARGE SCALE GENOMIC DNA]</scope>
    <source>
        <strain evidence="2 3">BC</strain>
    </source>
</reference>
<dbReference type="Proteomes" id="UP000189666">
    <property type="component" value="Chromosome"/>
</dbReference>
<evidence type="ECO:0000313" key="2">
    <source>
        <dbReference type="EMBL" id="AQU89461.1"/>
    </source>
</evidence>
<sequence length="96" mass="11326">MIIIKNNIFKKIQNKKKILIFTANWCNPCNILKKKIKKIEKKTKMLFFLINIDIHQNYAIELGIKIIPTIIFDFKKKKILSGLISTKDIIKEILLL</sequence>
<dbReference type="EMBL" id="CP019943">
    <property type="protein sequence ID" value="AQU89461.1"/>
    <property type="molecule type" value="Genomic_DNA"/>
</dbReference>
<protein>
    <recommendedName>
        <fullName evidence="1">Thioredoxin domain-containing protein</fullName>
    </recommendedName>
</protein>
<dbReference type="PANTHER" id="PTHR10438:SF468">
    <property type="entry name" value="THIOREDOXIN-1-RELATED"/>
    <property type="match status" value="1"/>
</dbReference>
<name>A0A1U9RSB2_CARRU</name>
<dbReference type="InterPro" id="IPR050620">
    <property type="entry name" value="Thioredoxin_H-type-like"/>
</dbReference>
<evidence type="ECO:0000313" key="3">
    <source>
        <dbReference type="Proteomes" id="UP000189666"/>
    </source>
</evidence>
<proteinExistence type="predicted"/>
<dbReference type="Gene3D" id="3.40.30.10">
    <property type="entry name" value="Glutaredoxin"/>
    <property type="match status" value="1"/>
</dbReference>
<dbReference type="PANTHER" id="PTHR10438">
    <property type="entry name" value="THIOREDOXIN"/>
    <property type="match status" value="1"/>
</dbReference>
<dbReference type="RefSeq" id="WP_211118559.1">
    <property type="nucleotide sequence ID" value="NZ_CP019943.1"/>
</dbReference>
<dbReference type="InterPro" id="IPR013766">
    <property type="entry name" value="Thioredoxin_domain"/>
</dbReference>
<dbReference type="CDD" id="cd02947">
    <property type="entry name" value="TRX_family"/>
    <property type="match status" value="1"/>
</dbReference>
<dbReference type="Pfam" id="PF00085">
    <property type="entry name" value="Thioredoxin"/>
    <property type="match status" value="1"/>
</dbReference>